<dbReference type="InterPro" id="IPR036513">
    <property type="entry name" value="STAS_dom_sf"/>
</dbReference>
<feature type="modified residue" description="4-aspartylphosphate" evidence="2">
    <location>
        <position position="51"/>
    </location>
</feature>
<feature type="coiled-coil region" evidence="3">
    <location>
        <begin position="105"/>
        <end position="132"/>
    </location>
</feature>
<dbReference type="PROSITE" id="PS50110">
    <property type="entry name" value="RESPONSE_REGULATORY"/>
    <property type="match status" value="1"/>
</dbReference>
<evidence type="ECO:0000259" key="5">
    <source>
        <dbReference type="PROSITE" id="PS50801"/>
    </source>
</evidence>
<proteinExistence type="predicted"/>
<dbReference type="InterPro" id="IPR050595">
    <property type="entry name" value="Bact_response_regulator"/>
</dbReference>
<dbReference type="Gene3D" id="3.40.50.2300">
    <property type="match status" value="1"/>
</dbReference>
<keyword evidence="1 2" id="KW-0597">Phosphoprotein</keyword>
<dbReference type="Proteomes" id="UP000448292">
    <property type="component" value="Unassembled WGS sequence"/>
</dbReference>
<dbReference type="RefSeq" id="WP_144302741.1">
    <property type="nucleotide sequence ID" value="NZ_QMIE01000006.1"/>
</dbReference>
<evidence type="ECO:0000313" key="6">
    <source>
        <dbReference type="EMBL" id="TVM17623.1"/>
    </source>
</evidence>
<evidence type="ECO:0000256" key="1">
    <source>
        <dbReference type="ARBA" id="ARBA00022553"/>
    </source>
</evidence>
<comment type="caution">
    <text evidence="6">The sequence shown here is derived from an EMBL/GenBank/DDBJ whole genome shotgun (WGS) entry which is preliminary data.</text>
</comment>
<evidence type="ECO:0000256" key="2">
    <source>
        <dbReference type="PROSITE-ProRule" id="PRU00169"/>
    </source>
</evidence>
<evidence type="ECO:0000259" key="4">
    <source>
        <dbReference type="PROSITE" id="PS50110"/>
    </source>
</evidence>
<dbReference type="PROSITE" id="PS50801">
    <property type="entry name" value="STAS"/>
    <property type="match status" value="1"/>
</dbReference>
<reference evidence="6 7" key="1">
    <citation type="submission" date="2018-06" db="EMBL/GenBank/DDBJ databases">
        <title>Complete genome of Desulfovibrio indonesiensis P37SLT.</title>
        <authorList>
            <person name="Crispim J.S."/>
            <person name="Vidigal P.M.P."/>
            <person name="Silva L.C.F."/>
            <person name="Laguardia C.N."/>
            <person name="Araujo L.C."/>
            <person name="Dias R.S."/>
            <person name="Sousa M.P."/>
            <person name="Paula S.O."/>
            <person name="Silva C."/>
        </authorList>
    </citation>
    <scope>NUCLEOTIDE SEQUENCE [LARGE SCALE GENOMIC DNA]</scope>
    <source>
        <strain evidence="6 7">P37SLT</strain>
    </source>
</reference>
<feature type="domain" description="Response regulatory" evidence="4">
    <location>
        <begin position="2"/>
        <end position="116"/>
    </location>
</feature>
<dbReference type="Gene3D" id="3.30.750.24">
    <property type="entry name" value="STAS domain"/>
    <property type="match status" value="1"/>
</dbReference>
<dbReference type="InterPro" id="IPR002645">
    <property type="entry name" value="STAS_dom"/>
</dbReference>
<dbReference type="CDD" id="cd07043">
    <property type="entry name" value="STAS_anti-anti-sigma_factors"/>
    <property type="match status" value="1"/>
</dbReference>
<keyword evidence="3" id="KW-0175">Coiled coil</keyword>
<gene>
    <name evidence="6" type="ORF">DPQ33_08250</name>
</gene>
<feature type="domain" description="STAS" evidence="5">
    <location>
        <begin position="127"/>
        <end position="236"/>
    </location>
</feature>
<evidence type="ECO:0000256" key="3">
    <source>
        <dbReference type="SAM" id="Coils"/>
    </source>
</evidence>
<keyword evidence="7" id="KW-1185">Reference proteome</keyword>
<evidence type="ECO:0008006" key="8">
    <source>
        <dbReference type="Google" id="ProtNLM"/>
    </source>
</evidence>
<dbReference type="OrthoDB" id="9800029at2"/>
<protein>
    <recommendedName>
        <fullName evidence="8">Response regulator</fullName>
    </recommendedName>
</protein>
<dbReference type="PANTHER" id="PTHR44591:SF3">
    <property type="entry name" value="RESPONSE REGULATORY DOMAIN-CONTAINING PROTEIN"/>
    <property type="match status" value="1"/>
</dbReference>
<dbReference type="AlphaFoldDB" id="A0A7M3MFU5"/>
<dbReference type="Pfam" id="PF00072">
    <property type="entry name" value="Response_reg"/>
    <property type="match status" value="1"/>
</dbReference>
<accession>A0A7M3MFU5</accession>
<evidence type="ECO:0000313" key="7">
    <source>
        <dbReference type="Proteomes" id="UP000448292"/>
    </source>
</evidence>
<dbReference type="InterPro" id="IPR001789">
    <property type="entry name" value="Sig_transdc_resp-reg_receiver"/>
</dbReference>
<organism evidence="6 7">
    <name type="scientific">Oceanidesulfovibrio indonesiensis</name>
    <dbReference type="NCBI Taxonomy" id="54767"/>
    <lineage>
        <taxon>Bacteria</taxon>
        <taxon>Pseudomonadati</taxon>
        <taxon>Thermodesulfobacteriota</taxon>
        <taxon>Desulfovibrionia</taxon>
        <taxon>Desulfovibrionales</taxon>
        <taxon>Desulfovibrionaceae</taxon>
        <taxon>Oceanidesulfovibrio</taxon>
    </lineage>
</organism>
<dbReference type="SMART" id="SM00448">
    <property type="entry name" value="REC"/>
    <property type="match status" value="1"/>
</dbReference>
<dbReference type="PANTHER" id="PTHR44591">
    <property type="entry name" value="STRESS RESPONSE REGULATOR PROTEIN 1"/>
    <property type="match status" value="1"/>
</dbReference>
<dbReference type="EMBL" id="QMIE01000006">
    <property type="protein sequence ID" value="TVM17623.1"/>
    <property type="molecule type" value="Genomic_DNA"/>
</dbReference>
<name>A0A7M3MFU5_9BACT</name>
<dbReference type="SUPFAM" id="SSF52091">
    <property type="entry name" value="SpoIIaa-like"/>
    <property type="match status" value="1"/>
</dbReference>
<dbReference type="SUPFAM" id="SSF52172">
    <property type="entry name" value="CheY-like"/>
    <property type="match status" value="1"/>
</dbReference>
<dbReference type="InterPro" id="IPR011006">
    <property type="entry name" value="CheY-like_superfamily"/>
</dbReference>
<dbReference type="Pfam" id="PF01740">
    <property type="entry name" value="STAS"/>
    <property type="match status" value="1"/>
</dbReference>
<sequence length="239" mass="25846">MKILIIDDEQPTLEMMELLLGAFGHDTLRAENGEAGLSLFTAERPDVVITDVKMPGMDGIEVLSRIKEMNPTTEVIVVTGHGDLDLAVKALNLNATDFIDKPLQRDALEQALKRAEARLEKSRGEANDIEIEHRGDIAVIKIHGNVTSSTAPYLRNAIDEAATKGFQRAVLAFDRHASINGGGISLLDGIIKNGGSQKLMIALAGLAENFRRVLDMVGVSKRTSIHDSVDDALGALRQS</sequence>
<dbReference type="GO" id="GO:0000160">
    <property type="term" value="P:phosphorelay signal transduction system"/>
    <property type="evidence" value="ECO:0007669"/>
    <property type="project" value="InterPro"/>
</dbReference>